<keyword evidence="3" id="KW-0804">Transcription</keyword>
<dbReference type="Gene3D" id="3.40.50.1360">
    <property type="match status" value="1"/>
</dbReference>
<proteinExistence type="predicted"/>
<dbReference type="InterPro" id="IPR018356">
    <property type="entry name" value="Tscrpt_reg_HTH_DeoR_CS"/>
</dbReference>
<reference evidence="5 6" key="1">
    <citation type="submission" date="2016-11" db="EMBL/GenBank/DDBJ databases">
        <authorList>
            <person name="Jaros S."/>
            <person name="Januszkiewicz K."/>
            <person name="Wedrychowicz H."/>
        </authorList>
    </citation>
    <scope>NUCLEOTIDE SEQUENCE [LARGE SCALE GENOMIC DNA]</scope>
    <source>
        <strain evidence="5 6">DSM 45627</strain>
    </source>
</reference>
<dbReference type="Proteomes" id="UP000186132">
    <property type="component" value="Unassembled WGS sequence"/>
</dbReference>
<keyword evidence="2" id="KW-0238">DNA-binding</keyword>
<dbReference type="SUPFAM" id="SSF46785">
    <property type="entry name" value="Winged helix' DNA-binding domain"/>
    <property type="match status" value="1"/>
</dbReference>
<accession>A0A1M5PCM4</accession>
<dbReference type="Pfam" id="PF08220">
    <property type="entry name" value="HTH_DeoR"/>
    <property type="match status" value="1"/>
</dbReference>
<dbReference type="InterPro" id="IPR036388">
    <property type="entry name" value="WH-like_DNA-bd_sf"/>
</dbReference>
<dbReference type="InterPro" id="IPR001034">
    <property type="entry name" value="DeoR_HTH"/>
</dbReference>
<dbReference type="STRING" id="1206085.SAMN05443575_3031"/>
<dbReference type="RefSeq" id="WP_073391267.1">
    <property type="nucleotide sequence ID" value="NZ_FQVU01000004.1"/>
</dbReference>
<dbReference type="InterPro" id="IPR036390">
    <property type="entry name" value="WH_DNA-bd_sf"/>
</dbReference>
<dbReference type="PROSITE" id="PS00894">
    <property type="entry name" value="HTH_DEOR_1"/>
    <property type="match status" value="1"/>
</dbReference>
<dbReference type="Gene3D" id="1.10.10.10">
    <property type="entry name" value="Winged helix-like DNA-binding domain superfamily/Winged helix DNA-binding domain"/>
    <property type="match status" value="1"/>
</dbReference>
<sequence length="288" mass="29855">MFTAERRQAIVELVRANGAVSLRELAESTDSSEVTVRRDVRALEEQGVLDRRRGGAVWPGGLSHEQSYRQKRAVASAEKAAIAVAAAGLVEEGDAIVVGGGSTTQEFARRLARIVDLTVVTNSVLVAQALSDAKAEVVLTGGSLRKSTHALIGSGAEKALAGLRVRRAFLSGNGLTVERGLSTPNMHVASIDQAIMHSAQEVVVLADHTKLGVDTMFQTVPTERIGLLVTDAAADPALLEAFRGDGVEIVVAAPGAPGATGAAAADGIDGLVAARAEPTRVRNDSVKS</sequence>
<evidence type="ECO:0000313" key="5">
    <source>
        <dbReference type="EMBL" id="SHG99003.1"/>
    </source>
</evidence>
<keyword evidence="6" id="KW-1185">Reference proteome</keyword>
<dbReference type="EMBL" id="FQVU01000004">
    <property type="protein sequence ID" value="SHG99003.1"/>
    <property type="molecule type" value="Genomic_DNA"/>
</dbReference>
<dbReference type="PANTHER" id="PTHR30363">
    <property type="entry name" value="HTH-TYPE TRANSCRIPTIONAL REGULATOR SRLR-RELATED"/>
    <property type="match status" value="1"/>
</dbReference>
<feature type="domain" description="HTH deoR-type" evidence="4">
    <location>
        <begin position="3"/>
        <end position="58"/>
    </location>
</feature>
<evidence type="ECO:0000259" key="4">
    <source>
        <dbReference type="PROSITE" id="PS51000"/>
    </source>
</evidence>
<dbReference type="SUPFAM" id="SSF100950">
    <property type="entry name" value="NagB/RpiA/CoA transferase-like"/>
    <property type="match status" value="1"/>
</dbReference>
<dbReference type="GO" id="GO:0003677">
    <property type="term" value="F:DNA binding"/>
    <property type="evidence" value="ECO:0007669"/>
    <property type="project" value="UniProtKB-KW"/>
</dbReference>
<evidence type="ECO:0000256" key="3">
    <source>
        <dbReference type="ARBA" id="ARBA00023163"/>
    </source>
</evidence>
<dbReference type="SMART" id="SM00420">
    <property type="entry name" value="HTH_DEOR"/>
    <property type="match status" value="1"/>
</dbReference>
<organism evidence="5 6">
    <name type="scientific">Jatrophihabitans endophyticus</name>
    <dbReference type="NCBI Taxonomy" id="1206085"/>
    <lineage>
        <taxon>Bacteria</taxon>
        <taxon>Bacillati</taxon>
        <taxon>Actinomycetota</taxon>
        <taxon>Actinomycetes</taxon>
        <taxon>Jatrophihabitantales</taxon>
        <taxon>Jatrophihabitantaceae</taxon>
        <taxon>Jatrophihabitans</taxon>
    </lineage>
</organism>
<evidence type="ECO:0000313" key="6">
    <source>
        <dbReference type="Proteomes" id="UP000186132"/>
    </source>
</evidence>
<dbReference type="InterPro" id="IPR014036">
    <property type="entry name" value="DeoR-like_C"/>
</dbReference>
<dbReference type="InterPro" id="IPR037171">
    <property type="entry name" value="NagB/RpiA_transferase-like"/>
</dbReference>
<dbReference type="AlphaFoldDB" id="A0A1M5PCM4"/>
<dbReference type="InterPro" id="IPR050313">
    <property type="entry name" value="Carb_Metab_HTH_regulators"/>
</dbReference>
<name>A0A1M5PCM4_9ACTN</name>
<gene>
    <name evidence="5" type="ORF">SAMN05443575_3031</name>
</gene>
<protein>
    <submittedName>
        <fullName evidence="5">Transcriptional regulator, DeoR family</fullName>
    </submittedName>
</protein>
<dbReference type="PRINTS" id="PR00037">
    <property type="entry name" value="HTHLACR"/>
</dbReference>
<keyword evidence="1" id="KW-0805">Transcription regulation</keyword>
<dbReference type="SMART" id="SM01134">
    <property type="entry name" value="DeoRC"/>
    <property type="match status" value="1"/>
</dbReference>
<dbReference type="GO" id="GO:0003700">
    <property type="term" value="F:DNA-binding transcription factor activity"/>
    <property type="evidence" value="ECO:0007669"/>
    <property type="project" value="InterPro"/>
</dbReference>
<evidence type="ECO:0000256" key="1">
    <source>
        <dbReference type="ARBA" id="ARBA00023015"/>
    </source>
</evidence>
<dbReference type="Pfam" id="PF00455">
    <property type="entry name" value="DeoRC"/>
    <property type="match status" value="1"/>
</dbReference>
<dbReference type="OrthoDB" id="7688673at2"/>
<dbReference type="PANTHER" id="PTHR30363:SF44">
    <property type="entry name" value="AGA OPERON TRANSCRIPTIONAL REPRESSOR-RELATED"/>
    <property type="match status" value="1"/>
</dbReference>
<evidence type="ECO:0000256" key="2">
    <source>
        <dbReference type="ARBA" id="ARBA00023125"/>
    </source>
</evidence>
<dbReference type="PROSITE" id="PS51000">
    <property type="entry name" value="HTH_DEOR_2"/>
    <property type="match status" value="1"/>
</dbReference>